<dbReference type="Proteomes" id="UP000681722">
    <property type="component" value="Unassembled WGS sequence"/>
</dbReference>
<evidence type="ECO:0000313" key="1">
    <source>
        <dbReference type="EMBL" id="CAF0891508.1"/>
    </source>
</evidence>
<evidence type="ECO:0000313" key="2">
    <source>
        <dbReference type="EMBL" id="CAF3675717.1"/>
    </source>
</evidence>
<comment type="caution">
    <text evidence="1">The sequence shown here is derived from an EMBL/GenBank/DDBJ whole genome shotgun (WGS) entry which is preliminary data.</text>
</comment>
<keyword evidence="3" id="KW-1185">Reference proteome</keyword>
<gene>
    <name evidence="1" type="ORF">GPM918_LOCUS8147</name>
    <name evidence="2" type="ORF">SRO942_LOCUS8147</name>
</gene>
<dbReference type="EMBL" id="CAJNOQ010001390">
    <property type="protein sequence ID" value="CAF0891508.1"/>
    <property type="molecule type" value="Genomic_DNA"/>
</dbReference>
<dbReference type="AlphaFoldDB" id="A0A813Z085"/>
<dbReference type="EMBL" id="CAJOBC010001390">
    <property type="protein sequence ID" value="CAF3675717.1"/>
    <property type="molecule type" value="Genomic_DNA"/>
</dbReference>
<protein>
    <submittedName>
        <fullName evidence="1">Uncharacterized protein</fullName>
    </submittedName>
</protein>
<evidence type="ECO:0000313" key="3">
    <source>
        <dbReference type="Proteomes" id="UP000663829"/>
    </source>
</evidence>
<sequence length="555" mass="64289">MKKLIVHVFMAREKKIHLLKRKFSNTNESSLCGKRRSQLVDDQVTVSSVCVNLSSMYKNNINNSFIKRKSSPLISHRRAKSEIWKWKKLNPSVTSLGTYLNQLNLSMQDVIELKHALATIVQIIILQQQQQQQTLVAINENQKMNSTLKRRLTSPYLNQEKIDNDSDECLPIYTDDFYIRNGLLNHNNGPEIHDSIYSIVNPLYNSNYLKPIIHRRHKSLMSCQEQAEESTSATSLELTNNNRDNVSTLLTSNFYNQHQSEMQRSLTYQLSTLIDEHNKDLNNDIDNESTIQRTNKVKRWERKMPQYMKNRKYHTYTVIKKRQENVSNIETSLVSVHQNSNNTLITIESSLPSISQKETEIVETNNYFKSSNTRKSQVNKLFDNLFPMVRALAPLIIVRDKPFLLKNYSYYDDSLMHTSNLHHHHQHNSKTSISSKYLLQSDENLTKKSSILTVLNNNNLVLRTTTDQKKELPLQSLSITSNRNLALFDLPVTTRKNIRSKMPLVQNEIIVKSVQQLPSPPTKSNLLIDFESVLTVIEQSQQNLSRFIDCSLSPN</sequence>
<reference evidence="1" key="1">
    <citation type="submission" date="2021-02" db="EMBL/GenBank/DDBJ databases">
        <authorList>
            <person name="Nowell W R."/>
        </authorList>
    </citation>
    <scope>NUCLEOTIDE SEQUENCE</scope>
</reference>
<name>A0A813Z085_9BILA</name>
<accession>A0A813Z085</accession>
<proteinExistence type="predicted"/>
<organism evidence="1 3">
    <name type="scientific">Didymodactylos carnosus</name>
    <dbReference type="NCBI Taxonomy" id="1234261"/>
    <lineage>
        <taxon>Eukaryota</taxon>
        <taxon>Metazoa</taxon>
        <taxon>Spiralia</taxon>
        <taxon>Gnathifera</taxon>
        <taxon>Rotifera</taxon>
        <taxon>Eurotatoria</taxon>
        <taxon>Bdelloidea</taxon>
        <taxon>Philodinida</taxon>
        <taxon>Philodinidae</taxon>
        <taxon>Didymodactylos</taxon>
    </lineage>
</organism>
<dbReference type="OrthoDB" id="10027247at2759"/>
<dbReference type="Proteomes" id="UP000663829">
    <property type="component" value="Unassembled WGS sequence"/>
</dbReference>